<accession>A0A369PVN5</accession>
<evidence type="ECO:0000256" key="4">
    <source>
        <dbReference type="ARBA" id="ARBA00022692"/>
    </source>
</evidence>
<reference evidence="14 15" key="1">
    <citation type="submission" date="2018-07" db="EMBL/GenBank/DDBJ databases">
        <title>Pedobacter sp. nov., isolated from soil.</title>
        <authorList>
            <person name="Zhou L.Y."/>
            <person name="Du Z.J."/>
        </authorList>
    </citation>
    <scope>NUCLEOTIDE SEQUENCE [LARGE SCALE GENOMIC DNA]</scope>
    <source>
        <strain evidence="14 15">JDX94</strain>
    </source>
</reference>
<evidence type="ECO:0000256" key="8">
    <source>
        <dbReference type="ARBA" id="ARBA00023315"/>
    </source>
</evidence>
<evidence type="ECO:0000313" key="15">
    <source>
        <dbReference type="Proteomes" id="UP000253961"/>
    </source>
</evidence>
<evidence type="ECO:0000256" key="5">
    <source>
        <dbReference type="ARBA" id="ARBA00022729"/>
    </source>
</evidence>
<keyword evidence="8" id="KW-0012">Acyltransferase</keyword>
<dbReference type="EMBL" id="QPKV01000004">
    <property type="protein sequence ID" value="RDC56332.1"/>
    <property type="molecule type" value="Genomic_DNA"/>
</dbReference>
<evidence type="ECO:0000256" key="10">
    <source>
        <dbReference type="ARBA" id="ARBA00023603"/>
    </source>
</evidence>
<keyword evidence="2" id="KW-1003">Cell membrane</keyword>
<dbReference type="Pfam" id="PF18927">
    <property type="entry name" value="CrtO"/>
    <property type="match status" value="1"/>
</dbReference>
<feature type="transmembrane region" description="Helical" evidence="13">
    <location>
        <begin position="6"/>
        <end position="27"/>
    </location>
</feature>
<keyword evidence="15" id="KW-1185">Reference proteome</keyword>
<comment type="caution">
    <text evidence="14">The sequence shown here is derived from an EMBL/GenBank/DDBJ whole genome shotgun (WGS) entry which is preliminary data.</text>
</comment>
<dbReference type="AlphaFoldDB" id="A0A369PVN5"/>
<dbReference type="GO" id="GO:0016746">
    <property type="term" value="F:acyltransferase activity"/>
    <property type="evidence" value="ECO:0007669"/>
    <property type="project" value="UniProtKB-KW"/>
</dbReference>
<comment type="similarity">
    <text evidence="10">Belongs to the acyltransferase CrtO family.</text>
</comment>
<dbReference type="UniPathway" id="UPA00029">
    <property type="reaction ID" value="UER00560"/>
</dbReference>
<dbReference type="Proteomes" id="UP000253961">
    <property type="component" value="Unassembled WGS sequence"/>
</dbReference>
<evidence type="ECO:0000256" key="7">
    <source>
        <dbReference type="ARBA" id="ARBA00023136"/>
    </source>
</evidence>
<evidence type="ECO:0000256" key="2">
    <source>
        <dbReference type="ARBA" id="ARBA00022475"/>
    </source>
</evidence>
<evidence type="ECO:0000256" key="9">
    <source>
        <dbReference type="ARBA" id="ARBA00023588"/>
    </source>
</evidence>
<evidence type="ECO:0000256" key="6">
    <source>
        <dbReference type="ARBA" id="ARBA00022989"/>
    </source>
</evidence>
<dbReference type="GO" id="GO:0005886">
    <property type="term" value="C:plasma membrane"/>
    <property type="evidence" value="ECO:0007669"/>
    <property type="project" value="UniProtKB-SubCell"/>
</dbReference>
<evidence type="ECO:0000256" key="11">
    <source>
        <dbReference type="ARBA" id="ARBA00023667"/>
    </source>
</evidence>
<keyword evidence="7 13" id="KW-0472">Membrane</keyword>
<evidence type="ECO:0000313" key="14">
    <source>
        <dbReference type="EMBL" id="RDC56332.1"/>
    </source>
</evidence>
<organism evidence="14 15">
    <name type="scientific">Pedobacter chinensis</name>
    <dbReference type="NCBI Taxonomy" id="2282421"/>
    <lineage>
        <taxon>Bacteria</taxon>
        <taxon>Pseudomonadati</taxon>
        <taxon>Bacteroidota</taxon>
        <taxon>Sphingobacteriia</taxon>
        <taxon>Sphingobacteriales</taxon>
        <taxon>Sphingobacteriaceae</taxon>
        <taxon>Pedobacter</taxon>
    </lineage>
</organism>
<evidence type="ECO:0000256" key="12">
    <source>
        <dbReference type="ARBA" id="ARBA00025324"/>
    </source>
</evidence>
<comment type="subcellular location">
    <subcellularLocation>
        <location evidence="1">Cell membrane</location>
        <topology evidence="1">Single-pass membrane protein</topology>
    </subcellularLocation>
</comment>
<keyword evidence="3" id="KW-0808">Transferase</keyword>
<keyword evidence="6 13" id="KW-1133">Transmembrane helix</keyword>
<evidence type="ECO:0000256" key="13">
    <source>
        <dbReference type="SAM" id="Phobius"/>
    </source>
</evidence>
<name>A0A369PVN5_9SPHI</name>
<dbReference type="InterPro" id="IPR044021">
    <property type="entry name" value="CrtO"/>
</dbReference>
<feature type="transmembrane region" description="Helical" evidence="13">
    <location>
        <begin position="120"/>
        <end position="138"/>
    </location>
</feature>
<dbReference type="RefSeq" id="WP_115403061.1">
    <property type="nucleotide sequence ID" value="NZ_QPKV01000004.1"/>
</dbReference>
<dbReference type="OrthoDB" id="883215at2"/>
<gene>
    <name evidence="14" type="ORF">DU508_12060</name>
</gene>
<proteinExistence type="inferred from homology"/>
<keyword evidence="4 13" id="KW-0812">Transmembrane</keyword>
<protein>
    <recommendedName>
        <fullName evidence="11">Glycosyl-4,4'-diaponeurosporenoate acyltransferase</fullName>
    </recommendedName>
</protein>
<keyword evidence="5" id="KW-0732">Signal</keyword>
<comment type="pathway">
    <text evidence="9">Carotenoid biosynthesis; staphyloxanthin biosynthesis; staphyloxanthin from farnesyl diphosphate: step 5/5.</text>
</comment>
<sequence>MTYKYLSFSIAITFISFIVGMAINAILKKTEVYNNELSNLNFVKSEKLNEWIGVDVVKWIVKNTPFKYFNQKLKLRNKIEKSDLLNLRKEMTSSEIDHLIGFAFVTIFALVKFYKAELFFGFTIMIVNILMNLYPSLLQQQNKRRIDKLIKKCS</sequence>
<comment type="function">
    <text evidence="12">Catalyzes the acylation of glycosyl-4,4'-diaponeurosporenoate, i.e. the esterification of glucose at the C6'' position with the carboxyl group of the C(15) fatty acid 12-methyltetradecanoic acid, to yield staphyloxanthin. This is the last step in the biosynthesis of this orange pigment, present in most staphylococci strains.</text>
</comment>
<evidence type="ECO:0000256" key="3">
    <source>
        <dbReference type="ARBA" id="ARBA00022679"/>
    </source>
</evidence>
<evidence type="ECO:0000256" key="1">
    <source>
        <dbReference type="ARBA" id="ARBA00004162"/>
    </source>
</evidence>